<feature type="region of interest" description="Disordered" evidence="5">
    <location>
        <begin position="104"/>
        <end position="232"/>
    </location>
</feature>
<dbReference type="InterPro" id="IPR050140">
    <property type="entry name" value="SRY-related_HMG-box_TF-like"/>
</dbReference>
<dbReference type="GO" id="GO:0001228">
    <property type="term" value="F:DNA-binding transcription activator activity, RNA polymerase II-specific"/>
    <property type="evidence" value="ECO:0007669"/>
    <property type="project" value="TreeGrafter"/>
</dbReference>
<accession>A0A059XLR4</accession>
<dbReference type="CDD" id="cd22004">
    <property type="entry name" value="HMG-box_SOX"/>
    <property type="match status" value="1"/>
</dbReference>
<evidence type="ECO:0000256" key="4">
    <source>
        <dbReference type="PROSITE-ProRule" id="PRU00267"/>
    </source>
</evidence>
<evidence type="ECO:0000256" key="5">
    <source>
        <dbReference type="SAM" id="MobiDB-lite"/>
    </source>
</evidence>
<dbReference type="EMBL" id="KJ173819">
    <property type="protein sequence ID" value="AIA23789.1"/>
    <property type="molecule type" value="mRNA"/>
</dbReference>
<evidence type="ECO:0000256" key="1">
    <source>
        <dbReference type="ARBA" id="ARBA00004123"/>
    </source>
</evidence>
<dbReference type="GO" id="GO:0000978">
    <property type="term" value="F:RNA polymerase II cis-regulatory region sequence-specific DNA binding"/>
    <property type="evidence" value="ECO:0007669"/>
    <property type="project" value="TreeGrafter"/>
</dbReference>
<evidence type="ECO:0000313" key="7">
    <source>
        <dbReference type="EMBL" id="AIA23789.1"/>
    </source>
</evidence>
<proteinExistence type="evidence at transcript level"/>
<dbReference type="GO" id="GO:0005634">
    <property type="term" value="C:nucleus"/>
    <property type="evidence" value="ECO:0007669"/>
    <property type="project" value="UniProtKB-SubCell"/>
</dbReference>
<sequence length="397" mass="44273">MTASIVDVSACQSLPNVSPDTGDSKPVRVTPEYTQQRKDGHIKRPMNAFMVWSQIQRAKIVKEKPNMHNAAISKQLGCAWKELSHDERLPYIIESQRLKRVHKQQYPDYKYRPKKRCRTSKEESDPPVLIRKPTVSAPISRPSSPAVILTRTTTTSPPSPPKPVLTAKPLPKTAVPLSVNTKTKSAPTSSQRTTPTSSSRSPSLAPSVPRKRTRHIISPVVTSTQPHTRPTYSLPQIKRKRSLKIERTNEANDRFEFVESTLPRKVVHSGIKRFVTVLDSKSGGSRRFKITSCGSSASPSPPHPGPQSPKFQACSPVLPHESQIISELGPPEESLTPSPILDTKKQTCLIDTLYFDNYMDYFMGTLSETDVSQSNYTTAEVWNLIKLESPFYSTACC</sequence>
<evidence type="ECO:0000259" key="6">
    <source>
        <dbReference type="PROSITE" id="PS50118"/>
    </source>
</evidence>
<reference evidence="7" key="1">
    <citation type="journal article" date="2014" name="Evodevo">
        <title>Expression of multiple Sox genes through embryonic development in the ctenophore Mnemiopsis leidyi is spatially restricted to zones of cell proliferation.</title>
        <authorList>
            <person name="Schnitzler C.E."/>
            <person name="Simmons D.K."/>
            <person name="Pang K."/>
            <person name="Martindale M.Q."/>
            <person name="Baxevanis A.D."/>
        </authorList>
    </citation>
    <scope>NUCLEOTIDE SEQUENCE</scope>
</reference>
<name>A0A059XLR4_MNELE</name>
<dbReference type="SMART" id="SM00398">
    <property type="entry name" value="HMG"/>
    <property type="match status" value="1"/>
</dbReference>
<feature type="region of interest" description="Disordered" evidence="5">
    <location>
        <begin position="289"/>
        <end position="312"/>
    </location>
</feature>
<dbReference type="PANTHER" id="PTHR10270">
    <property type="entry name" value="SOX TRANSCRIPTION FACTOR"/>
    <property type="match status" value="1"/>
</dbReference>
<dbReference type="InterPro" id="IPR009071">
    <property type="entry name" value="HMG_box_dom"/>
</dbReference>
<feature type="compositionally biased region" description="Polar residues" evidence="5">
    <location>
        <begin position="220"/>
        <end position="232"/>
    </location>
</feature>
<dbReference type="InterPro" id="IPR036910">
    <property type="entry name" value="HMG_box_dom_sf"/>
</dbReference>
<comment type="subcellular location">
    <subcellularLocation>
        <location evidence="1">Nucleus</location>
    </subcellularLocation>
</comment>
<evidence type="ECO:0000256" key="2">
    <source>
        <dbReference type="ARBA" id="ARBA00023125"/>
    </source>
</evidence>
<feature type="domain" description="HMG box" evidence="6">
    <location>
        <begin position="42"/>
        <end position="110"/>
    </location>
</feature>
<dbReference type="FunFam" id="1.10.30.10:FF:000002">
    <property type="entry name" value="transcription factor Sox-2"/>
    <property type="match status" value="1"/>
</dbReference>
<dbReference type="PROSITE" id="PS50118">
    <property type="entry name" value="HMG_BOX_2"/>
    <property type="match status" value="1"/>
</dbReference>
<dbReference type="AlphaFoldDB" id="A0A059XLR4"/>
<dbReference type="GO" id="GO:0000122">
    <property type="term" value="P:negative regulation of transcription by RNA polymerase II"/>
    <property type="evidence" value="ECO:0007669"/>
    <property type="project" value="TreeGrafter"/>
</dbReference>
<feature type="DNA-binding region" description="HMG box" evidence="4">
    <location>
        <begin position="42"/>
        <end position="110"/>
    </location>
</feature>
<organism evidence="7">
    <name type="scientific">Mnemiopsis leidyi</name>
    <name type="common">Sea walnut</name>
    <name type="synonym">Warty comb jellyfish</name>
    <dbReference type="NCBI Taxonomy" id="27923"/>
    <lineage>
        <taxon>Eukaryota</taxon>
        <taxon>Metazoa</taxon>
        <taxon>Ctenophora</taxon>
        <taxon>Tentaculata</taxon>
        <taxon>Lobata</taxon>
        <taxon>Bolinopsidae</taxon>
        <taxon>Mnemiopsis</taxon>
    </lineage>
</organism>
<dbReference type="PANTHER" id="PTHR10270:SF323">
    <property type="entry name" value="TRANSCRIPTION FACTOR SOX-14-RELATED"/>
    <property type="match status" value="1"/>
</dbReference>
<dbReference type="SUPFAM" id="SSF47095">
    <property type="entry name" value="HMG-box"/>
    <property type="match status" value="1"/>
</dbReference>
<dbReference type="Gene3D" id="1.10.30.10">
    <property type="entry name" value="High mobility group box domain"/>
    <property type="match status" value="1"/>
</dbReference>
<evidence type="ECO:0000256" key="3">
    <source>
        <dbReference type="ARBA" id="ARBA00023242"/>
    </source>
</evidence>
<dbReference type="GO" id="GO:0030182">
    <property type="term" value="P:neuron differentiation"/>
    <property type="evidence" value="ECO:0007669"/>
    <property type="project" value="TreeGrafter"/>
</dbReference>
<keyword evidence="2 4" id="KW-0238">DNA-binding</keyword>
<dbReference type="Pfam" id="PF00505">
    <property type="entry name" value="HMG_box"/>
    <property type="match status" value="1"/>
</dbReference>
<protein>
    <submittedName>
        <fullName evidence="7">Sox2</fullName>
    </submittedName>
</protein>
<keyword evidence="3 4" id="KW-0539">Nucleus</keyword>
<feature type="compositionally biased region" description="Low complexity" evidence="5">
    <location>
        <begin position="185"/>
        <end position="207"/>
    </location>
</feature>